<dbReference type="Pfam" id="PF16761">
    <property type="entry name" value="Clr2_transil"/>
    <property type="match status" value="1"/>
</dbReference>
<dbReference type="Proteomes" id="UP000053815">
    <property type="component" value="Unassembled WGS sequence"/>
</dbReference>
<evidence type="ECO:0000313" key="4">
    <source>
        <dbReference type="Proteomes" id="UP000053815"/>
    </source>
</evidence>
<dbReference type="EMBL" id="DF836298">
    <property type="protein sequence ID" value="GAN01575.1"/>
    <property type="molecule type" value="Genomic_DNA"/>
</dbReference>
<organism evidence="3">
    <name type="scientific">Mucor ambiguus</name>
    <dbReference type="NCBI Taxonomy" id="91626"/>
    <lineage>
        <taxon>Eukaryota</taxon>
        <taxon>Fungi</taxon>
        <taxon>Fungi incertae sedis</taxon>
        <taxon>Mucoromycota</taxon>
        <taxon>Mucoromycotina</taxon>
        <taxon>Mucoromycetes</taxon>
        <taxon>Mucorales</taxon>
        <taxon>Mucorineae</taxon>
        <taxon>Mucoraceae</taxon>
        <taxon>Mucor</taxon>
    </lineage>
</organism>
<evidence type="ECO:0000259" key="2">
    <source>
        <dbReference type="Pfam" id="PF16761"/>
    </source>
</evidence>
<accession>A0A0C9LQM4</accession>
<reference evidence="3" key="1">
    <citation type="submission" date="2014-09" db="EMBL/GenBank/DDBJ databases">
        <title>Draft genome sequence of an oleaginous Mucoromycotina fungus Mucor ambiguus NBRC6742.</title>
        <authorList>
            <person name="Takeda I."/>
            <person name="Yamane N."/>
            <person name="Morita T."/>
            <person name="Tamano K."/>
            <person name="Machida M."/>
            <person name="Baker S."/>
            <person name="Koike H."/>
        </authorList>
    </citation>
    <scope>NUCLEOTIDE SEQUENCE</scope>
    <source>
        <strain evidence="3">NBRC 6742</strain>
    </source>
</reference>
<keyword evidence="4" id="KW-1185">Reference proteome</keyword>
<dbReference type="OrthoDB" id="2246782at2759"/>
<evidence type="ECO:0000313" key="3">
    <source>
        <dbReference type="EMBL" id="GAN01575.1"/>
    </source>
</evidence>
<gene>
    <name evidence="3" type="ORF">MAM1_0009c01008</name>
</gene>
<dbReference type="InterPro" id="IPR031915">
    <property type="entry name" value="Clr2_N"/>
</dbReference>
<name>A0A0C9LQM4_9FUNG</name>
<dbReference type="AlphaFoldDB" id="A0A0C9LQM4"/>
<feature type="region of interest" description="Disordered" evidence="1">
    <location>
        <begin position="147"/>
        <end position="189"/>
    </location>
</feature>
<protein>
    <recommendedName>
        <fullName evidence="2">Cryptic loci regulator 2 N-terminal domain-containing protein</fullName>
    </recommendedName>
</protein>
<proteinExistence type="predicted"/>
<evidence type="ECO:0000256" key="1">
    <source>
        <dbReference type="SAM" id="MobiDB-lite"/>
    </source>
</evidence>
<sequence length="238" mass="26937">MSEQPERTTYIKVKPPISDAVPPFKRPRKELALSKFQQQRVMETLGSAIYECRQKKKAKDPVILTALPRGYVVEFGTQYIYRGHPSSLFFHSTSAFLKHLLWLEAMSHPESIKLRRKCSCVVCTKIRDKAKRREAMKMPANIYSELTADSSSSDVPSAEEESSSSEPASPAPAASSPEASASRESMPDNSKTIRIYPLKKVLIERPVNPHYYYPKTFTIPLPKMQKSDESILLKSLRS</sequence>
<feature type="domain" description="Cryptic loci regulator 2 N-terminal" evidence="2">
    <location>
        <begin position="76"/>
        <end position="123"/>
    </location>
</feature>
<feature type="compositionally biased region" description="Low complexity" evidence="1">
    <location>
        <begin position="164"/>
        <end position="184"/>
    </location>
</feature>